<dbReference type="PANTHER" id="PTHR10954:SF18">
    <property type="entry name" value="RIBONUCLEASE HII"/>
    <property type="match status" value="1"/>
</dbReference>
<dbReference type="EMBL" id="CP148066">
    <property type="protein sequence ID" value="WXL28681.1"/>
    <property type="molecule type" value="Genomic_DNA"/>
</dbReference>
<evidence type="ECO:0000313" key="16">
    <source>
        <dbReference type="Proteomes" id="UP001460679"/>
    </source>
</evidence>
<evidence type="ECO:0000256" key="7">
    <source>
        <dbReference type="ARBA" id="ARBA00022722"/>
    </source>
</evidence>
<evidence type="ECO:0000256" key="1">
    <source>
        <dbReference type="ARBA" id="ARBA00000077"/>
    </source>
</evidence>
<evidence type="ECO:0000256" key="3">
    <source>
        <dbReference type="ARBA" id="ARBA00004065"/>
    </source>
</evidence>
<evidence type="ECO:0000256" key="2">
    <source>
        <dbReference type="ARBA" id="ARBA00001946"/>
    </source>
</evidence>
<feature type="domain" description="RNase H type-2" evidence="14">
    <location>
        <begin position="13"/>
        <end position="201"/>
    </location>
</feature>
<dbReference type="PROSITE" id="PS51975">
    <property type="entry name" value="RNASE_H_2"/>
    <property type="match status" value="1"/>
</dbReference>
<comment type="catalytic activity">
    <reaction evidence="1 12 13">
        <text>Endonucleolytic cleavage to 5'-phosphomonoester.</text>
        <dbReference type="EC" id="3.1.26.4"/>
    </reaction>
</comment>
<evidence type="ECO:0000256" key="5">
    <source>
        <dbReference type="ARBA" id="ARBA00007383"/>
    </source>
</evidence>
<feature type="binding site" evidence="12">
    <location>
        <position position="19"/>
    </location>
    <ligand>
        <name>a divalent metal cation</name>
        <dbReference type="ChEBI" id="CHEBI:60240"/>
    </ligand>
</feature>
<evidence type="ECO:0000256" key="11">
    <source>
        <dbReference type="ARBA" id="ARBA00023211"/>
    </source>
</evidence>
<dbReference type="SUPFAM" id="SSF53098">
    <property type="entry name" value="Ribonuclease H-like"/>
    <property type="match status" value="1"/>
</dbReference>
<comment type="cofactor">
    <cofactor evidence="12">
        <name>Mn(2+)</name>
        <dbReference type="ChEBI" id="CHEBI:29035"/>
    </cofactor>
    <cofactor evidence="12">
        <name>Mg(2+)</name>
        <dbReference type="ChEBI" id="CHEBI:18420"/>
    </cofactor>
    <text evidence="12">Manganese or magnesium. Binds 1 divalent metal ion per monomer in the absence of substrate. May bind a second metal ion after substrate binding.</text>
</comment>
<comment type="similarity">
    <text evidence="5 13">Belongs to the RNase HII family.</text>
</comment>
<comment type="function">
    <text evidence="3 13">Endonuclease that specifically degrades the RNA of RNA-DNA hybrids.</text>
</comment>
<dbReference type="PANTHER" id="PTHR10954">
    <property type="entry name" value="RIBONUCLEASE H2 SUBUNIT A"/>
    <property type="match status" value="1"/>
</dbReference>
<keyword evidence="10 12" id="KW-0378">Hydrolase</keyword>
<name>A0ABZ2RNV4_9BACT</name>
<keyword evidence="7 12" id="KW-0540">Nuclease</keyword>
<proteinExistence type="inferred from homology"/>
<feature type="binding site" evidence="12">
    <location>
        <position position="111"/>
    </location>
    <ligand>
        <name>a divalent metal cation</name>
        <dbReference type="ChEBI" id="CHEBI:60240"/>
    </ligand>
</feature>
<dbReference type="InterPro" id="IPR001352">
    <property type="entry name" value="RNase_HII/HIII"/>
</dbReference>
<evidence type="ECO:0000256" key="6">
    <source>
        <dbReference type="ARBA" id="ARBA00022490"/>
    </source>
</evidence>
<evidence type="ECO:0000313" key="15">
    <source>
        <dbReference type="EMBL" id="WXL28681.1"/>
    </source>
</evidence>
<dbReference type="InterPro" id="IPR022898">
    <property type="entry name" value="RNase_HII"/>
</dbReference>
<evidence type="ECO:0000256" key="13">
    <source>
        <dbReference type="RuleBase" id="RU003515"/>
    </source>
</evidence>
<evidence type="ECO:0000256" key="8">
    <source>
        <dbReference type="ARBA" id="ARBA00022723"/>
    </source>
</evidence>
<dbReference type="EC" id="3.1.26.4" evidence="13"/>
<reference evidence="15" key="1">
    <citation type="submission" date="2024-03" db="EMBL/GenBank/DDBJ databases">
        <title>Complete genome sequence of Mycoplasma gypis type strain B1/T1.</title>
        <authorList>
            <person name="Spergser J."/>
        </authorList>
    </citation>
    <scope>NUCLEOTIDE SEQUENCE [LARGE SCALE GENOMIC DNA]</scope>
    <source>
        <strain evidence="15">B1/T1</strain>
    </source>
</reference>
<dbReference type="InterPro" id="IPR036397">
    <property type="entry name" value="RNaseH_sf"/>
</dbReference>
<dbReference type="InterPro" id="IPR012337">
    <property type="entry name" value="RNaseH-like_sf"/>
</dbReference>
<dbReference type="PROSITE" id="PS51257">
    <property type="entry name" value="PROKAR_LIPOPROTEIN"/>
    <property type="match status" value="1"/>
</dbReference>
<dbReference type="NCBIfam" id="NF000595">
    <property type="entry name" value="PRK00015.1-3"/>
    <property type="match status" value="1"/>
</dbReference>
<accession>A0ABZ2RNV4</accession>
<sequence>MLDFEKNYWNNFPIIAGLDEVGRGCLAGPLVVACVILPTNYQNELINDSKKINPRLRKILSDQIKKDALEYFICVRNVEDINASNPKKESVIGMQMCLKNLKNTPDLVITDYEKIQTNIQQINIIKGDQKSINVAAASIIAKVFRDELMDEYDLKYPNYDFKNNKGYGTKKHLEALDKFGALTIHRSKYKPVILALEKFQKKSL</sequence>
<protein>
    <recommendedName>
        <fullName evidence="13">Ribonuclease</fullName>
        <ecNumber evidence="13">3.1.26.4</ecNumber>
    </recommendedName>
</protein>
<evidence type="ECO:0000256" key="9">
    <source>
        <dbReference type="ARBA" id="ARBA00022759"/>
    </source>
</evidence>
<organism evidence="15 16">
    <name type="scientific">[Mycoplasma] gypis</name>
    <dbReference type="NCBI Taxonomy" id="92404"/>
    <lineage>
        <taxon>Bacteria</taxon>
        <taxon>Bacillati</taxon>
        <taxon>Mycoplasmatota</taxon>
        <taxon>Mycoplasmoidales</taxon>
        <taxon>Metamycoplasmataceae</taxon>
        <taxon>Metamycoplasma</taxon>
    </lineage>
</organism>
<dbReference type="RefSeq" id="WP_205498593.1">
    <property type="nucleotide sequence ID" value="NZ_CP148066.1"/>
</dbReference>
<dbReference type="Gene3D" id="3.30.420.10">
    <property type="entry name" value="Ribonuclease H-like superfamily/Ribonuclease H"/>
    <property type="match status" value="1"/>
</dbReference>
<keyword evidence="9 12" id="KW-0255">Endonuclease</keyword>
<dbReference type="Pfam" id="PF01351">
    <property type="entry name" value="RNase_HII"/>
    <property type="match status" value="1"/>
</dbReference>
<evidence type="ECO:0000259" key="14">
    <source>
        <dbReference type="PROSITE" id="PS51975"/>
    </source>
</evidence>
<keyword evidence="8 12" id="KW-0479">Metal-binding</keyword>
<dbReference type="InterPro" id="IPR024567">
    <property type="entry name" value="RNase_HII/HIII_dom"/>
</dbReference>
<keyword evidence="16" id="KW-1185">Reference proteome</keyword>
<evidence type="ECO:0000256" key="10">
    <source>
        <dbReference type="ARBA" id="ARBA00022801"/>
    </source>
</evidence>
<keyword evidence="11" id="KW-0464">Manganese</keyword>
<comment type="cofactor">
    <cofactor evidence="2">
        <name>Mg(2+)</name>
        <dbReference type="ChEBI" id="CHEBI:18420"/>
    </cofactor>
</comment>
<gene>
    <name evidence="15" type="ORF">WG616_01515</name>
</gene>
<evidence type="ECO:0000256" key="12">
    <source>
        <dbReference type="PROSITE-ProRule" id="PRU01319"/>
    </source>
</evidence>
<comment type="subcellular location">
    <subcellularLocation>
        <location evidence="4">Cytoplasm</location>
    </subcellularLocation>
</comment>
<dbReference type="GO" id="GO:0004523">
    <property type="term" value="F:RNA-DNA hybrid ribonuclease activity"/>
    <property type="evidence" value="ECO:0007669"/>
    <property type="project" value="UniProtKB-EC"/>
</dbReference>
<feature type="binding site" evidence="12">
    <location>
        <position position="20"/>
    </location>
    <ligand>
        <name>a divalent metal cation</name>
        <dbReference type="ChEBI" id="CHEBI:60240"/>
    </ligand>
</feature>
<evidence type="ECO:0000256" key="4">
    <source>
        <dbReference type="ARBA" id="ARBA00004496"/>
    </source>
</evidence>
<keyword evidence="6" id="KW-0963">Cytoplasm</keyword>
<dbReference type="Proteomes" id="UP001460679">
    <property type="component" value="Chromosome"/>
</dbReference>
<dbReference type="CDD" id="cd07182">
    <property type="entry name" value="RNase_HII_bacteria_HII_like"/>
    <property type="match status" value="1"/>
</dbReference>